<dbReference type="OrthoDB" id="142218at2"/>
<accession>A0A090ZP02</accession>
<dbReference type="GeneID" id="77008326"/>
<dbReference type="InterPro" id="IPR051448">
    <property type="entry name" value="CdaR-like_regulators"/>
</dbReference>
<sequence length="543" mass="62299">MTTIADILNLPRYSDLRLLTNVGQTDTDQTVQSVEISETPDIEYYIPNGVLLLTTAMSYADDQQGLISLIDSLIRAKAVGLGIKTGRFLGEIEPQIIEYAEKVNFPLIEIPNNYSLGSLLHQLLNQIWGTRYEEISFALDIQKKFFNLLLQNATNQIIINKLSQIVKTPIILLNPFKEIMEYSKHFNHSSNPVQHYVNQIIQKIHETNKEDDSFIIHSPKGHEIQISLVPIQVHSHFPHYLVVVNPEQIPYPISSFAIDQAAMVLSFVLFKNEKVSESQQSIATEYFKELIDYHSSSDPSVRSFELNMKYGYLLSDYYQVVHVFSQAALEDTAPSLNQEERLILASQWLQKHIPDYFTNGLVLFFSVTKETIILIQREAPDLDEKLLAIRTQLNDSLNIELIFSIGNPYTDWKRINQSYIEAKLVFDERKSKLQTQPIIHYKDKGMVQLFHHLEKNDVRFFCENILKDFAYPKDPALIELRKTLSVYLGAQCEIASAASTLFVHRNTVKYRILRCEEILGHAVNSPSHSLNLRLALALSEEDL</sequence>
<dbReference type="PANTHER" id="PTHR33744">
    <property type="entry name" value="CARBOHYDRATE DIACID REGULATOR"/>
    <property type="match status" value="1"/>
</dbReference>
<organism evidence="3 4">
    <name type="scientific">Paenibacillus macerans</name>
    <name type="common">Bacillus macerans</name>
    <dbReference type="NCBI Taxonomy" id="44252"/>
    <lineage>
        <taxon>Bacteria</taxon>
        <taxon>Bacillati</taxon>
        <taxon>Bacillota</taxon>
        <taxon>Bacilli</taxon>
        <taxon>Bacillales</taxon>
        <taxon>Paenibacillaceae</taxon>
        <taxon>Paenibacillus</taxon>
    </lineage>
</organism>
<dbReference type="RefSeq" id="WP_036624221.1">
    <property type="nucleotide sequence ID" value="NZ_BGML01000001.1"/>
</dbReference>
<comment type="caution">
    <text evidence="3">The sequence shown here is derived from an EMBL/GenBank/DDBJ whole genome shotgun (WGS) entry which is preliminary data.</text>
</comment>
<evidence type="ECO:0000259" key="1">
    <source>
        <dbReference type="Pfam" id="PF07905"/>
    </source>
</evidence>
<dbReference type="InterPro" id="IPR025736">
    <property type="entry name" value="PucR_C-HTH_dom"/>
</dbReference>
<keyword evidence="4" id="KW-1185">Reference proteome</keyword>
<dbReference type="AlphaFoldDB" id="A0A090ZP02"/>
<dbReference type="Gene3D" id="1.10.10.2840">
    <property type="entry name" value="PucR C-terminal helix-turn-helix domain"/>
    <property type="match status" value="1"/>
</dbReference>
<dbReference type="PATRIC" id="fig|44252.3.peg.283"/>
<evidence type="ECO:0000313" key="3">
    <source>
        <dbReference type="EMBL" id="KFN12357.1"/>
    </source>
</evidence>
<reference evidence="3 4" key="1">
    <citation type="submission" date="2014-04" db="EMBL/GenBank/DDBJ databases">
        <authorList>
            <person name="Bishop-Lilly K.A."/>
            <person name="Broomall S.M."/>
            <person name="Chain P.S."/>
            <person name="Chertkov O."/>
            <person name="Coyne S.R."/>
            <person name="Daligault H.E."/>
            <person name="Davenport K.W."/>
            <person name="Erkkila T."/>
            <person name="Frey K.G."/>
            <person name="Gibbons H.S."/>
            <person name="Gu W."/>
            <person name="Jaissle J."/>
            <person name="Johnson S.L."/>
            <person name="Koroleva G.I."/>
            <person name="Ladner J.T."/>
            <person name="Lo C.-C."/>
            <person name="Minogue T.D."/>
            <person name="Munk C."/>
            <person name="Palacios G.F."/>
            <person name="Redden C.L."/>
            <person name="Rosenzweig C.N."/>
            <person name="Scholz M.B."/>
            <person name="Teshima H."/>
            <person name="Xu Y."/>
        </authorList>
    </citation>
    <scope>NUCLEOTIDE SEQUENCE [LARGE SCALE GENOMIC DNA]</scope>
    <source>
        <strain evidence="3 4">8244</strain>
    </source>
</reference>
<protein>
    <recommendedName>
        <fullName evidence="5">PucR family transcriptional regulator</fullName>
    </recommendedName>
</protein>
<feature type="domain" description="PucR C-terminal helix-turn-helix" evidence="2">
    <location>
        <begin position="480"/>
        <end position="537"/>
    </location>
</feature>
<dbReference type="PANTHER" id="PTHR33744:SF1">
    <property type="entry name" value="DNA-BINDING TRANSCRIPTIONAL ACTIVATOR ADER"/>
    <property type="match status" value="1"/>
</dbReference>
<dbReference type="Pfam" id="PF13556">
    <property type="entry name" value="HTH_30"/>
    <property type="match status" value="1"/>
</dbReference>
<dbReference type="InterPro" id="IPR012914">
    <property type="entry name" value="PucR_dom"/>
</dbReference>
<name>A0A090ZP02_PAEMA</name>
<dbReference type="InterPro" id="IPR042070">
    <property type="entry name" value="PucR_C-HTH_sf"/>
</dbReference>
<evidence type="ECO:0000259" key="2">
    <source>
        <dbReference type="Pfam" id="PF13556"/>
    </source>
</evidence>
<gene>
    <name evidence="3" type="ORF">DJ90_2095</name>
</gene>
<evidence type="ECO:0008006" key="5">
    <source>
        <dbReference type="Google" id="ProtNLM"/>
    </source>
</evidence>
<dbReference type="HOGENOM" id="CLU_017436_3_0_9"/>
<feature type="domain" description="Purine catabolism PurC-like" evidence="1">
    <location>
        <begin position="6"/>
        <end position="127"/>
    </location>
</feature>
<evidence type="ECO:0000313" key="4">
    <source>
        <dbReference type="Proteomes" id="UP000029278"/>
    </source>
</evidence>
<proteinExistence type="predicted"/>
<dbReference type="EMBL" id="JMQA01000001">
    <property type="protein sequence ID" value="KFN12357.1"/>
    <property type="molecule type" value="Genomic_DNA"/>
</dbReference>
<dbReference type="STRING" id="44252.DJ90_2095"/>
<dbReference type="Pfam" id="PF07905">
    <property type="entry name" value="PucR"/>
    <property type="match status" value="1"/>
</dbReference>
<dbReference type="Proteomes" id="UP000029278">
    <property type="component" value="Unassembled WGS sequence"/>
</dbReference>